<dbReference type="PANTHER" id="PTHR43384:SF4">
    <property type="entry name" value="CELLULOSE BIOSYNTHESIS PROTEIN BCSQ-RELATED"/>
    <property type="match status" value="1"/>
</dbReference>
<name>A0A0A5GBY8_9BACI</name>
<dbReference type="InterPro" id="IPR050625">
    <property type="entry name" value="ParA/MinD_ATPase"/>
</dbReference>
<dbReference type="Proteomes" id="UP000030403">
    <property type="component" value="Unassembled WGS sequence"/>
</dbReference>
<comment type="caution">
    <text evidence="4">The sequence shown here is derived from an EMBL/GenBank/DDBJ whole genome shotgun (WGS) entry which is preliminary data.</text>
</comment>
<sequence>MKQVKHDQAQKLREKLNQLRNTSEAKTIAVISGKGGVGKSNFALNFALSLAKNNKKVLLFDLDIGMGNIDILLGLTPERSIVDMFEQDIPIDDIIEEGPQSLSYIAAGSGLSDIFHFSEEKLDYFYQQLQNLVQSYDYILFDMGAGVTNDSLHFILAANECFVVTTPEPTALTDGYAMIKHITQKQFDLPLFLVVNKAFSQRAGEKTMERMQDVVSQFLNKSIEPLGILPDDRVVTKAVTRQVPFLSYDEKAKISQALTHMTNQYLEQNIDIHKKVPFRFVSKLKQFMLER</sequence>
<evidence type="ECO:0000313" key="4">
    <source>
        <dbReference type="EMBL" id="KGX88620.1"/>
    </source>
</evidence>
<dbReference type="Pfam" id="PF10609">
    <property type="entry name" value="ParA"/>
    <property type="match status" value="1"/>
</dbReference>
<proteinExistence type="predicted"/>
<dbReference type="SUPFAM" id="SSF52540">
    <property type="entry name" value="P-loop containing nucleoside triphosphate hydrolases"/>
    <property type="match status" value="1"/>
</dbReference>
<dbReference type="AlphaFoldDB" id="A0A0A5GBY8"/>
<keyword evidence="5" id="KW-1185">Reference proteome</keyword>
<accession>A0A0A5GBY8</accession>
<evidence type="ECO:0000313" key="5">
    <source>
        <dbReference type="Proteomes" id="UP000030403"/>
    </source>
</evidence>
<dbReference type="InterPro" id="IPR033756">
    <property type="entry name" value="YlxH/NBP35"/>
</dbReference>
<evidence type="ECO:0000256" key="1">
    <source>
        <dbReference type="ARBA" id="ARBA00022741"/>
    </source>
</evidence>
<dbReference type="eggNOG" id="COG0455">
    <property type="taxonomic scope" value="Bacteria"/>
</dbReference>
<keyword evidence="2" id="KW-0067">ATP-binding</keyword>
<dbReference type="STRING" id="1385511.GCA_000425225_01058"/>
<dbReference type="RefSeq" id="WP_324604055.1">
    <property type="nucleotide sequence ID" value="NZ_AVPF01000019.1"/>
</dbReference>
<organism evidence="4 5">
    <name type="scientific">Pontibacillus marinus BH030004 = DSM 16465</name>
    <dbReference type="NCBI Taxonomy" id="1385511"/>
    <lineage>
        <taxon>Bacteria</taxon>
        <taxon>Bacillati</taxon>
        <taxon>Bacillota</taxon>
        <taxon>Bacilli</taxon>
        <taxon>Bacillales</taxon>
        <taxon>Bacillaceae</taxon>
        <taxon>Pontibacillus</taxon>
    </lineage>
</organism>
<dbReference type="GO" id="GO:0016887">
    <property type="term" value="F:ATP hydrolysis activity"/>
    <property type="evidence" value="ECO:0007669"/>
    <property type="project" value="TreeGrafter"/>
</dbReference>
<dbReference type="Gene3D" id="3.40.50.300">
    <property type="entry name" value="P-loop containing nucleotide triphosphate hydrolases"/>
    <property type="match status" value="1"/>
</dbReference>
<reference evidence="4 5" key="1">
    <citation type="submission" date="2013-08" db="EMBL/GenBank/DDBJ databases">
        <authorList>
            <person name="Huang J."/>
            <person name="Wang G."/>
        </authorList>
    </citation>
    <scope>NUCLEOTIDE SEQUENCE [LARGE SCALE GENOMIC DNA]</scope>
    <source>
        <strain evidence="4 5">BH030004</strain>
    </source>
</reference>
<dbReference type="PANTHER" id="PTHR43384">
    <property type="entry name" value="SEPTUM SITE-DETERMINING PROTEIN MIND HOMOLOG, CHLOROPLASTIC-RELATED"/>
    <property type="match status" value="1"/>
</dbReference>
<dbReference type="InterPro" id="IPR033875">
    <property type="entry name" value="FlhG"/>
</dbReference>
<dbReference type="EMBL" id="AVPF01000019">
    <property type="protein sequence ID" value="KGX88620.1"/>
    <property type="molecule type" value="Genomic_DNA"/>
</dbReference>
<dbReference type="PIRSF" id="PIRSF003092">
    <property type="entry name" value="MinD"/>
    <property type="match status" value="1"/>
</dbReference>
<gene>
    <name evidence="4" type="ORF">N783_08300</name>
</gene>
<dbReference type="GO" id="GO:0005524">
    <property type="term" value="F:ATP binding"/>
    <property type="evidence" value="ECO:0007669"/>
    <property type="project" value="UniProtKB-KW"/>
</dbReference>
<dbReference type="GO" id="GO:0051782">
    <property type="term" value="P:negative regulation of cell division"/>
    <property type="evidence" value="ECO:0007669"/>
    <property type="project" value="TreeGrafter"/>
</dbReference>
<keyword evidence="1" id="KW-0547">Nucleotide-binding</keyword>
<dbReference type="CDD" id="cd02038">
    <property type="entry name" value="FlhG-like"/>
    <property type="match status" value="1"/>
</dbReference>
<dbReference type="GO" id="GO:0009898">
    <property type="term" value="C:cytoplasmic side of plasma membrane"/>
    <property type="evidence" value="ECO:0007669"/>
    <property type="project" value="TreeGrafter"/>
</dbReference>
<dbReference type="GO" id="GO:0005829">
    <property type="term" value="C:cytosol"/>
    <property type="evidence" value="ECO:0007669"/>
    <property type="project" value="TreeGrafter"/>
</dbReference>
<protein>
    <submittedName>
        <fullName evidence="4">Uncharacterized protein</fullName>
    </submittedName>
</protein>
<evidence type="ECO:0000256" key="3">
    <source>
        <dbReference type="SAM" id="Coils"/>
    </source>
</evidence>
<dbReference type="InterPro" id="IPR027417">
    <property type="entry name" value="P-loop_NTPase"/>
</dbReference>
<dbReference type="InterPro" id="IPR025501">
    <property type="entry name" value="MinD_FleN"/>
</dbReference>
<feature type="coiled-coil region" evidence="3">
    <location>
        <begin position="2"/>
        <end position="29"/>
    </location>
</feature>
<keyword evidence="3" id="KW-0175">Coiled coil</keyword>
<evidence type="ECO:0000256" key="2">
    <source>
        <dbReference type="ARBA" id="ARBA00022840"/>
    </source>
</evidence>